<protein>
    <submittedName>
        <fullName evidence="1">Uncharacterized protein</fullName>
    </submittedName>
</protein>
<dbReference type="AlphaFoldDB" id="A0A645EGH7"/>
<proteinExistence type="predicted"/>
<accession>A0A645EGH7</accession>
<reference evidence="1" key="1">
    <citation type="submission" date="2019-08" db="EMBL/GenBank/DDBJ databases">
        <authorList>
            <person name="Kucharzyk K."/>
            <person name="Murdoch R.W."/>
            <person name="Higgins S."/>
            <person name="Loffler F."/>
        </authorList>
    </citation>
    <scope>NUCLEOTIDE SEQUENCE</scope>
</reference>
<comment type="caution">
    <text evidence="1">The sequence shown here is derived from an EMBL/GenBank/DDBJ whole genome shotgun (WGS) entry which is preliminary data.</text>
</comment>
<sequence>MKCGIADVFSAIDIISRGNGVPQVFHIEESNGGNSSQLTFLLRKRIAKKCDREQSEKFFHFYIK</sequence>
<gene>
    <name evidence="1" type="ORF">SDC9_148311</name>
</gene>
<dbReference type="EMBL" id="VSSQ01047128">
    <property type="protein sequence ID" value="MPN01108.1"/>
    <property type="molecule type" value="Genomic_DNA"/>
</dbReference>
<organism evidence="1">
    <name type="scientific">bioreactor metagenome</name>
    <dbReference type="NCBI Taxonomy" id="1076179"/>
    <lineage>
        <taxon>unclassified sequences</taxon>
        <taxon>metagenomes</taxon>
        <taxon>ecological metagenomes</taxon>
    </lineage>
</organism>
<evidence type="ECO:0000313" key="1">
    <source>
        <dbReference type="EMBL" id="MPN01108.1"/>
    </source>
</evidence>
<name>A0A645EGH7_9ZZZZ</name>